<dbReference type="AlphaFoldDB" id="A0A8B7XFM3"/>
<evidence type="ECO:0000313" key="7">
    <source>
        <dbReference type="Proteomes" id="UP000694845"/>
    </source>
</evidence>
<dbReference type="CDD" id="cd07302">
    <property type="entry name" value="CHD"/>
    <property type="match status" value="2"/>
</dbReference>
<keyword evidence="1" id="KW-0547">Nucleotide-binding</keyword>
<dbReference type="OrthoDB" id="194468at2759"/>
<keyword evidence="4" id="KW-1133">Transmembrane helix</keyword>
<dbReference type="Pfam" id="PF13401">
    <property type="entry name" value="AAA_22"/>
    <property type="match status" value="1"/>
</dbReference>
<evidence type="ECO:0000256" key="3">
    <source>
        <dbReference type="ARBA" id="ARBA00023239"/>
    </source>
</evidence>
<dbReference type="PROSITE" id="PS50125">
    <property type="entry name" value="GUANYLATE_CYCLASE_2"/>
    <property type="match status" value="2"/>
</dbReference>
<keyword evidence="7" id="KW-1185">Reference proteome</keyword>
<dbReference type="SUPFAM" id="SSF52540">
    <property type="entry name" value="P-loop containing nucleoside triphosphate hydrolases"/>
    <property type="match status" value="1"/>
</dbReference>
<dbReference type="GeneID" id="110973224"/>
<organism evidence="7 8">
    <name type="scientific">Acanthaster planci</name>
    <name type="common">Crown-of-thorns starfish</name>
    <dbReference type="NCBI Taxonomy" id="133434"/>
    <lineage>
        <taxon>Eukaryota</taxon>
        <taxon>Metazoa</taxon>
        <taxon>Echinodermata</taxon>
        <taxon>Eleutherozoa</taxon>
        <taxon>Asterozoa</taxon>
        <taxon>Asteroidea</taxon>
        <taxon>Valvatacea</taxon>
        <taxon>Valvatida</taxon>
        <taxon>Acanthasteridae</taxon>
        <taxon>Acanthaster</taxon>
    </lineage>
</organism>
<dbReference type="GO" id="GO:0005524">
    <property type="term" value="F:ATP binding"/>
    <property type="evidence" value="ECO:0007669"/>
    <property type="project" value="UniProtKB-KW"/>
</dbReference>
<feature type="signal peptide" evidence="5">
    <location>
        <begin position="1"/>
        <end position="16"/>
    </location>
</feature>
<dbReference type="SMART" id="SM00044">
    <property type="entry name" value="CYCc"/>
    <property type="match status" value="1"/>
</dbReference>
<evidence type="ECO:0000259" key="6">
    <source>
        <dbReference type="PROSITE" id="PS50125"/>
    </source>
</evidence>
<dbReference type="InterPro" id="IPR029787">
    <property type="entry name" value="Nucleotide_cyclase"/>
</dbReference>
<dbReference type="SUPFAM" id="SSF55073">
    <property type="entry name" value="Nucleotide cyclase"/>
    <property type="match status" value="2"/>
</dbReference>
<dbReference type="PANTHER" id="PTHR16305">
    <property type="entry name" value="TESTICULAR SOLUBLE ADENYLYL CYCLASE"/>
    <property type="match status" value="1"/>
</dbReference>
<sequence>MLLVWFWMSILCFGCGEIGTYCCFPERYGHDGEQFFDDAQQELVAHLPNVVIDAARGLKHLPAVQKLNGVLMFLDISGFTALCEQFSLQNHGVDELTKTLNDYLGRIEDLVLKAGGDVVEFAGDAMLVLWEAPSVESRVTAVVKAIVCSRKVMKTCNNWDTEVGVKLGVKIGLSAGEVLLTYVGTKSFRLFSSSGQAMLDVNAAEKYCDKGTIILAPSAWALCPERKGINVEKLDEGHVRVLNIRKTWAESELTKESTPQEQQKPKAMDEFPSFRKVNMKNVHKHDLRPFIAAPVLHKLEENQPMEYLCEMRDVTVVFINLSLDHGHDHSRSLQGVFDKISTAVLQFQGVINKIFEFDKGTSFLVLFGLPGFKHEDEVGHALQCSSQIIMTLNDMIEVRQVSVGVTTGKVFCGVVGHPERHEYTVIGPKVNMAARLMMNYPGKLSCDEETRHRSFLGTAHFHDLPEITLKGMDNPGPISEYIEADVGKDHSIPEAKHAILGYVAEFLEALNTLDKVCVSSDYRHPLFLVVKGEPGVGKTRFLRSVIDAAVKNDMRILCHRPSISSAGNPYTTACYVIAELLELGGISSPQEREQVLEDRFEGTELFNSLSLLNNLLGIQLTAHESVFNLSPAERTRALQRLLGRIVQGTQLDSYSGTLIAIDDAQYVDRDSWGYLRYFAGYSCLFVLGMGALRRSEGALEGPLVPEGMDKVLNSPLCVHVKLEGLEPVNMEALLCQFLEVASVPRELTNLLASRLTGQINPSWVKQCVTNLLHHQLLEINTEGRQPHCNVAEGVRLIDLEIPASLNGCMVSFIDRLPAAERTAVKIASIIGASFNSAVLSHLMPLTPTHKVLESIGGLTSAGVFIYENGQLRFQSVTLQETAYGLLVEKQRRKLHERYAVYLEQRFLGFAKKKKKSFSLRKKKSRMVQERKLGGSGEMTLQVIYPQLVTHWRKAGNQTKTVEYLIHAAESAVSLGSTMQAISFIYQAKGMLPTQDQVVHLDALAAQATTSLFLTREKRKHISVNKQRWQLAAAKALRASREAASKDGIKAKQPSKPVDLYHAKPVVAPRLPAAVSQEAPIEQEELRRRDWPVVAMTASATVLLFLTLYYTLVIM</sequence>
<dbReference type="OMA" id="MVQQRKP"/>
<evidence type="ECO:0000256" key="4">
    <source>
        <dbReference type="SAM" id="Phobius"/>
    </source>
</evidence>
<keyword evidence="2" id="KW-0067">ATP-binding</keyword>
<keyword evidence="4" id="KW-0812">Transmembrane</keyword>
<name>A0A8B7XFM3_ACAPL</name>
<dbReference type="GO" id="GO:0035556">
    <property type="term" value="P:intracellular signal transduction"/>
    <property type="evidence" value="ECO:0007669"/>
    <property type="project" value="InterPro"/>
</dbReference>
<keyword evidence="5" id="KW-0732">Signal</keyword>
<evidence type="ECO:0000256" key="1">
    <source>
        <dbReference type="ARBA" id="ARBA00022741"/>
    </source>
</evidence>
<accession>A0A8B7XFM3</accession>
<feature type="transmembrane region" description="Helical" evidence="4">
    <location>
        <begin position="1092"/>
        <end position="1111"/>
    </location>
</feature>
<reference evidence="8" key="1">
    <citation type="submission" date="2025-08" db="UniProtKB">
        <authorList>
            <consortium name="RefSeq"/>
        </authorList>
    </citation>
    <scope>IDENTIFICATION</scope>
</reference>
<dbReference type="InterPro" id="IPR027417">
    <property type="entry name" value="P-loop_NTPase"/>
</dbReference>
<evidence type="ECO:0000313" key="8">
    <source>
        <dbReference type="RefSeq" id="XP_022079569.1"/>
    </source>
</evidence>
<dbReference type="KEGG" id="aplc:110973224"/>
<gene>
    <name evidence="8" type="primary">LOC110973224</name>
</gene>
<protein>
    <submittedName>
        <fullName evidence="8">Adenylate cyclase type 10-like isoform X1</fullName>
    </submittedName>
</protein>
<dbReference type="FunFam" id="3.30.70.1230:FF:000017">
    <property type="entry name" value="Adenylate cyclase type 10"/>
    <property type="match status" value="1"/>
</dbReference>
<keyword evidence="3" id="KW-0456">Lyase</keyword>
<dbReference type="FunFam" id="3.30.70.1230:FF:000021">
    <property type="entry name" value="Adenylate cyclase type 10"/>
    <property type="match status" value="1"/>
</dbReference>
<dbReference type="RefSeq" id="XP_022079569.1">
    <property type="nucleotide sequence ID" value="XM_022223877.1"/>
</dbReference>
<keyword evidence="4" id="KW-0472">Membrane</keyword>
<dbReference type="Gene3D" id="3.30.70.1230">
    <property type="entry name" value="Nucleotide cyclase"/>
    <property type="match status" value="2"/>
</dbReference>
<dbReference type="InterPro" id="IPR001054">
    <property type="entry name" value="A/G_cyclase"/>
</dbReference>
<dbReference type="PANTHER" id="PTHR16305:SF28">
    <property type="entry name" value="GUANYLATE CYCLASE DOMAIN-CONTAINING PROTEIN"/>
    <property type="match status" value="1"/>
</dbReference>
<dbReference type="GO" id="GO:0009190">
    <property type="term" value="P:cyclic nucleotide biosynthetic process"/>
    <property type="evidence" value="ECO:0007669"/>
    <property type="project" value="InterPro"/>
</dbReference>
<feature type="chain" id="PRO_5034206455" evidence="5">
    <location>
        <begin position="17"/>
        <end position="1114"/>
    </location>
</feature>
<dbReference type="Proteomes" id="UP000694845">
    <property type="component" value="Unplaced"/>
</dbReference>
<dbReference type="GO" id="GO:0016887">
    <property type="term" value="F:ATP hydrolysis activity"/>
    <property type="evidence" value="ECO:0007669"/>
    <property type="project" value="InterPro"/>
</dbReference>
<dbReference type="GO" id="GO:0005737">
    <property type="term" value="C:cytoplasm"/>
    <property type="evidence" value="ECO:0007669"/>
    <property type="project" value="TreeGrafter"/>
</dbReference>
<evidence type="ECO:0000256" key="5">
    <source>
        <dbReference type="SAM" id="SignalP"/>
    </source>
</evidence>
<dbReference type="GO" id="GO:0004016">
    <property type="term" value="F:adenylate cyclase activity"/>
    <property type="evidence" value="ECO:0007669"/>
    <property type="project" value="TreeGrafter"/>
</dbReference>
<dbReference type="Pfam" id="PF00211">
    <property type="entry name" value="Guanylate_cyc"/>
    <property type="match status" value="2"/>
</dbReference>
<dbReference type="InterPro" id="IPR049945">
    <property type="entry name" value="AAA_22"/>
</dbReference>
<proteinExistence type="predicted"/>
<feature type="domain" description="Guanylate cyclase" evidence="6">
    <location>
        <begin position="70"/>
        <end position="190"/>
    </location>
</feature>
<evidence type="ECO:0000256" key="2">
    <source>
        <dbReference type="ARBA" id="ARBA00022840"/>
    </source>
</evidence>
<feature type="domain" description="Guanylate cyclase" evidence="6">
    <location>
        <begin position="360"/>
        <end position="437"/>
    </location>
</feature>